<reference evidence="3 4" key="1">
    <citation type="submission" date="2023-07" db="EMBL/GenBank/DDBJ databases">
        <title>Sorghum-associated microbial communities from plants grown in Nebraska, USA.</title>
        <authorList>
            <person name="Schachtman D."/>
        </authorList>
    </citation>
    <scope>NUCLEOTIDE SEQUENCE [LARGE SCALE GENOMIC DNA]</scope>
    <source>
        <strain evidence="3 4">4138</strain>
    </source>
</reference>
<dbReference type="Pfam" id="PF13372">
    <property type="entry name" value="Alginate_exp"/>
    <property type="match status" value="1"/>
</dbReference>
<name>A0ABU1W018_9GAMM</name>
<dbReference type="Gene3D" id="2.40.160.10">
    <property type="entry name" value="Porin"/>
    <property type="match status" value="1"/>
</dbReference>
<evidence type="ECO:0000313" key="4">
    <source>
        <dbReference type="Proteomes" id="UP001257909"/>
    </source>
</evidence>
<dbReference type="InterPro" id="IPR025388">
    <property type="entry name" value="Alginate_export_dom"/>
</dbReference>
<protein>
    <recommendedName>
        <fullName evidence="2">Alginate export domain-containing protein</fullName>
    </recommendedName>
</protein>
<accession>A0ABU1W018</accession>
<keyword evidence="1" id="KW-0732">Signal</keyword>
<keyword evidence="4" id="KW-1185">Reference proteome</keyword>
<dbReference type="Proteomes" id="UP001257909">
    <property type="component" value="Unassembled WGS sequence"/>
</dbReference>
<proteinExistence type="predicted"/>
<dbReference type="RefSeq" id="WP_310278232.1">
    <property type="nucleotide sequence ID" value="NZ_JAVDWR010000006.1"/>
</dbReference>
<evidence type="ECO:0000259" key="2">
    <source>
        <dbReference type="Pfam" id="PF13372"/>
    </source>
</evidence>
<sequence length="397" mass="44373">MKALNLSIVCFTTFFTSLFSTLAQADWQSVQQAVADSKTSLNLRYRFEWVDQDGRPEDALASTLRSRLSWKSGSANGFFVQWELDNVAELGDDKFNNTRNGRADYPVVADPKGTDLNQAYLGYKYGNWLMILGRQRINHNDERFVGGVGWRQNEQTFDGYRLQYEINQAVSLDYSYIYNVNRIFGPTGPTANLNGGLHLFNALLKLDKAHQFAFYGYDMDFDSAAALSNRTLGFSYDGTFDKVKLHTAYARQSDTGNNPDSYSADYWNLEIGTQLAAFNLGAGYEVLGSDNGKGFITPLATLHKFQGFVDQFLATPGTGIRDLYVKLGTKVGKMAWTAIWHDLSADTGGLDYGTELDLIAAYPLADQIGLMVKYAHYSSDSFATDTSKFWTMVTVSF</sequence>
<feature type="chain" id="PRO_5047454488" description="Alginate export domain-containing protein" evidence="1">
    <location>
        <begin position="26"/>
        <end position="397"/>
    </location>
</feature>
<feature type="domain" description="Alginate export" evidence="2">
    <location>
        <begin position="41"/>
        <end position="167"/>
    </location>
</feature>
<evidence type="ECO:0000313" key="3">
    <source>
        <dbReference type="EMBL" id="MDR7121316.1"/>
    </source>
</evidence>
<comment type="caution">
    <text evidence="3">The sequence shown here is derived from an EMBL/GenBank/DDBJ whole genome shotgun (WGS) entry which is preliminary data.</text>
</comment>
<gene>
    <name evidence="3" type="ORF">J2W69_002258</name>
</gene>
<organism evidence="3 4">
    <name type="scientific">Rheinheimera soli</name>
    <dbReference type="NCBI Taxonomy" id="443616"/>
    <lineage>
        <taxon>Bacteria</taxon>
        <taxon>Pseudomonadati</taxon>
        <taxon>Pseudomonadota</taxon>
        <taxon>Gammaproteobacteria</taxon>
        <taxon>Chromatiales</taxon>
        <taxon>Chromatiaceae</taxon>
        <taxon>Rheinheimera</taxon>
    </lineage>
</organism>
<dbReference type="InterPro" id="IPR023614">
    <property type="entry name" value="Porin_dom_sf"/>
</dbReference>
<dbReference type="EMBL" id="JAVDWR010000006">
    <property type="protein sequence ID" value="MDR7121316.1"/>
    <property type="molecule type" value="Genomic_DNA"/>
</dbReference>
<feature type="signal peptide" evidence="1">
    <location>
        <begin position="1"/>
        <end position="25"/>
    </location>
</feature>
<evidence type="ECO:0000256" key="1">
    <source>
        <dbReference type="SAM" id="SignalP"/>
    </source>
</evidence>